<evidence type="ECO:0000256" key="3">
    <source>
        <dbReference type="ARBA" id="ARBA00023125"/>
    </source>
</evidence>
<evidence type="ECO:0000256" key="2">
    <source>
        <dbReference type="ARBA" id="ARBA00023015"/>
    </source>
</evidence>
<keyword evidence="3" id="KW-0238">DNA-binding</keyword>
<sequence>MRRSERIVRITEELLTHPYQIISLTDLAKRFEAAKSSLSEDLGIIREVLEMEGKGTLETQAGAFGGVRFIPGISNEEAVSFVKGLGRELATGDRVLPGGYLYMTDVLGRPDILDRAGRMFAERFGKHQVDVVMTVETKGIPLAIATSRYLHVSTVVVRRDQRVTEGSAVSINYVSGSGRRIQTMSLSRRSMPEHSRVLIVDDFMKAGGTAKGMIELLQEFRSEVVGVGVFMETAEPETKLVSNYVSVARLSKVDEFARNVEIELGNYFSKNYENNVLGNIQQ</sequence>
<protein>
    <submittedName>
        <fullName evidence="8">Pur operon repressor</fullName>
    </submittedName>
</protein>
<comment type="similarity">
    <text evidence="5">Belongs to the purine/pyrimidine phosphoribosyltransferase family. PurR subfamily.</text>
</comment>
<evidence type="ECO:0000259" key="6">
    <source>
        <dbReference type="Pfam" id="PF00156"/>
    </source>
</evidence>
<keyword evidence="9" id="KW-1185">Reference proteome</keyword>
<reference evidence="8" key="1">
    <citation type="submission" date="2021-12" db="EMBL/GenBank/DDBJ databases">
        <title>Alicyclobacillaceae gen. nov., sp. nov., isolated from chalcocite enrichment system.</title>
        <authorList>
            <person name="Jiang Z."/>
        </authorList>
    </citation>
    <scope>NUCLEOTIDE SEQUENCE</scope>
    <source>
        <strain evidence="8">MYW30-H2</strain>
    </source>
</reference>
<evidence type="ECO:0000256" key="1">
    <source>
        <dbReference type="ARBA" id="ARBA00011738"/>
    </source>
</evidence>
<dbReference type="InterPro" id="IPR036388">
    <property type="entry name" value="WH-like_DNA-bd_sf"/>
</dbReference>
<dbReference type="PANTHER" id="PTHR43864">
    <property type="entry name" value="HYPOXANTHINE/GUANINE PHOSPHORIBOSYLTRANSFERASE"/>
    <property type="match status" value="1"/>
</dbReference>
<dbReference type="InterPro" id="IPR015265">
    <property type="entry name" value="PuR_N"/>
</dbReference>
<organism evidence="8 9">
    <name type="scientific">Fodinisporobacter ferrooxydans</name>
    <dbReference type="NCBI Taxonomy" id="2901836"/>
    <lineage>
        <taxon>Bacteria</taxon>
        <taxon>Bacillati</taxon>
        <taxon>Bacillota</taxon>
        <taxon>Bacilli</taxon>
        <taxon>Bacillales</taxon>
        <taxon>Alicyclobacillaceae</taxon>
        <taxon>Fodinisporobacter</taxon>
    </lineage>
</organism>
<dbReference type="SUPFAM" id="SSF53271">
    <property type="entry name" value="PRTase-like"/>
    <property type="match status" value="1"/>
</dbReference>
<dbReference type="NCBIfam" id="TIGR01743">
    <property type="entry name" value="purR_Bsub"/>
    <property type="match status" value="1"/>
</dbReference>
<gene>
    <name evidence="8" type="primary">purR</name>
    <name evidence="8" type="ORF">LSG31_06090</name>
</gene>
<dbReference type="Gene3D" id="1.10.10.10">
    <property type="entry name" value="Winged helix-like DNA-binding domain superfamily/Winged helix DNA-binding domain"/>
    <property type="match status" value="1"/>
</dbReference>
<dbReference type="SUPFAM" id="SSF46785">
    <property type="entry name" value="Winged helix' DNA-binding domain"/>
    <property type="match status" value="1"/>
</dbReference>
<accession>A0ABY4CNA2</accession>
<dbReference type="RefSeq" id="WP_347438498.1">
    <property type="nucleotide sequence ID" value="NZ_CP089291.1"/>
</dbReference>
<dbReference type="Gene3D" id="3.40.50.2020">
    <property type="match status" value="1"/>
</dbReference>
<dbReference type="InterPro" id="IPR036390">
    <property type="entry name" value="WH_DNA-bd_sf"/>
</dbReference>
<keyword evidence="4" id="KW-0804">Transcription</keyword>
<evidence type="ECO:0000259" key="7">
    <source>
        <dbReference type="Pfam" id="PF09182"/>
    </source>
</evidence>
<comment type="subunit">
    <text evidence="1">Homodimer.</text>
</comment>
<dbReference type="Proteomes" id="UP000830167">
    <property type="component" value="Chromosome"/>
</dbReference>
<dbReference type="InterPro" id="IPR029057">
    <property type="entry name" value="PRTase-like"/>
</dbReference>
<dbReference type="CDD" id="cd06223">
    <property type="entry name" value="PRTases_typeI"/>
    <property type="match status" value="1"/>
</dbReference>
<keyword evidence="2" id="KW-0805">Transcription regulation</keyword>
<dbReference type="PANTHER" id="PTHR43864:SF2">
    <property type="entry name" value="PUR OPERON REPRESSOR"/>
    <property type="match status" value="1"/>
</dbReference>
<dbReference type="EMBL" id="CP089291">
    <property type="protein sequence ID" value="UOF91809.1"/>
    <property type="molecule type" value="Genomic_DNA"/>
</dbReference>
<dbReference type="InterPro" id="IPR010078">
    <property type="entry name" value="PurR_Bsub"/>
</dbReference>
<dbReference type="Pfam" id="PF00156">
    <property type="entry name" value="Pribosyltran"/>
    <property type="match status" value="1"/>
</dbReference>
<feature type="domain" description="Phosphoribosyltransferase" evidence="6">
    <location>
        <begin position="110"/>
        <end position="256"/>
    </location>
</feature>
<dbReference type="InterPro" id="IPR050118">
    <property type="entry name" value="Pur/Pyrimidine_PRTase"/>
</dbReference>
<evidence type="ECO:0000256" key="4">
    <source>
        <dbReference type="ARBA" id="ARBA00023163"/>
    </source>
</evidence>
<evidence type="ECO:0000256" key="5">
    <source>
        <dbReference type="ARBA" id="ARBA00049656"/>
    </source>
</evidence>
<dbReference type="Pfam" id="PF09182">
    <property type="entry name" value="PuR_N"/>
    <property type="match status" value="1"/>
</dbReference>
<name>A0ABY4CNA2_9BACL</name>
<evidence type="ECO:0000313" key="9">
    <source>
        <dbReference type="Proteomes" id="UP000830167"/>
    </source>
</evidence>
<proteinExistence type="inferred from homology"/>
<feature type="domain" description="Bacterial purine repressor N-terminal" evidence="7">
    <location>
        <begin position="2"/>
        <end position="71"/>
    </location>
</feature>
<dbReference type="InterPro" id="IPR000836">
    <property type="entry name" value="PRTase_dom"/>
</dbReference>
<evidence type="ECO:0000313" key="8">
    <source>
        <dbReference type="EMBL" id="UOF91809.1"/>
    </source>
</evidence>